<gene>
    <name evidence="2" type="ORF">DXA38_16170</name>
</gene>
<dbReference type="InterPro" id="IPR012349">
    <property type="entry name" value="Split_barrel_FMN-bd"/>
</dbReference>
<dbReference type="Pfam" id="PF01243">
    <property type="entry name" value="PNPOx_N"/>
    <property type="match status" value="1"/>
</dbReference>
<protein>
    <submittedName>
        <fullName evidence="2">Pyridoxamine 5'-phosphate oxidase family protein</fullName>
    </submittedName>
</protein>
<comment type="caution">
    <text evidence="2">The sequence shown here is derived from an EMBL/GenBank/DDBJ whole genome shotgun (WGS) entry which is preliminary data.</text>
</comment>
<reference evidence="2 3" key="1">
    <citation type="submission" date="2018-08" db="EMBL/GenBank/DDBJ databases">
        <title>A genome reference for cultivated species of the human gut microbiota.</title>
        <authorList>
            <person name="Zou Y."/>
            <person name="Xue W."/>
            <person name="Luo G."/>
        </authorList>
    </citation>
    <scope>NUCLEOTIDE SEQUENCE [LARGE SCALE GENOMIC DNA]</scope>
    <source>
        <strain evidence="2 3">OF01-2LB</strain>
    </source>
</reference>
<evidence type="ECO:0000313" key="2">
    <source>
        <dbReference type="EMBL" id="RGC12638.1"/>
    </source>
</evidence>
<feature type="domain" description="Pyridoxamine 5'-phosphate oxidase N-terminal" evidence="1">
    <location>
        <begin position="22"/>
        <end position="125"/>
    </location>
</feature>
<dbReference type="Gene3D" id="2.30.110.10">
    <property type="entry name" value="Electron Transport, Fmn-binding Protein, Chain A"/>
    <property type="match status" value="1"/>
</dbReference>
<dbReference type="OrthoDB" id="4772335at2"/>
<dbReference type="SUPFAM" id="SSF50475">
    <property type="entry name" value="FMN-binding split barrel"/>
    <property type="match status" value="1"/>
</dbReference>
<organism evidence="2 3">
    <name type="scientific">Clostridium innocuum</name>
    <dbReference type="NCBI Taxonomy" id="1522"/>
    <lineage>
        <taxon>Bacteria</taxon>
        <taxon>Bacillati</taxon>
        <taxon>Bacillota</taxon>
        <taxon>Clostridia</taxon>
        <taxon>Eubacteriales</taxon>
        <taxon>Clostridiaceae</taxon>
        <taxon>Clostridium</taxon>
    </lineage>
</organism>
<dbReference type="RefSeq" id="WP_117444078.1">
    <property type="nucleotide sequence ID" value="NZ_JAJFEN010000023.1"/>
</dbReference>
<evidence type="ECO:0000259" key="1">
    <source>
        <dbReference type="Pfam" id="PF01243"/>
    </source>
</evidence>
<evidence type="ECO:0000313" key="3">
    <source>
        <dbReference type="Proteomes" id="UP000260025"/>
    </source>
</evidence>
<dbReference type="AlphaFoldDB" id="A0A3E2VPI0"/>
<dbReference type="InterPro" id="IPR011576">
    <property type="entry name" value="Pyridox_Oxase_N"/>
</dbReference>
<dbReference type="Proteomes" id="UP000260025">
    <property type="component" value="Unassembled WGS sequence"/>
</dbReference>
<sequence>MKNTYEEKLNELFERIGDHAESVLATSRSNRVSARMMSVLIKDHIFYVQTDKTFRKYQDIRENPQVALCIGSIQIEGICEDIGHPLDNEEFCSRFKHHYSSSYEAYSHLEEERLLRMKPTFIQRWKYVNGQPIIEQYHIKEREYLEQAYRCAG</sequence>
<name>A0A3E2VPI0_CLOIN</name>
<accession>A0A3E2VPI0</accession>
<proteinExistence type="predicted"/>
<dbReference type="EMBL" id="QVEV01000028">
    <property type="protein sequence ID" value="RGC12638.1"/>
    <property type="molecule type" value="Genomic_DNA"/>
</dbReference>